<proteinExistence type="predicted"/>
<organism evidence="2 3">
    <name type="scientific">Reticulomyxa filosa</name>
    <dbReference type="NCBI Taxonomy" id="46433"/>
    <lineage>
        <taxon>Eukaryota</taxon>
        <taxon>Sar</taxon>
        <taxon>Rhizaria</taxon>
        <taxon>Retaria</taxon>
        <taxon>Foraminifera</taxon>
        <taxon>Monothalamids</taxon>
        <taxon>Reticulomyxidae</taxon>
        <taxon>Reticulomyxa</taxon>
    </lineage>
</organism>
<dbReference type="AlphaFoldDB" id="X6P560"/>
<sequence>MFAEDAMEIRVDTVTLDLGIMAIGASRQLDEILIAMILGEAEADADGNEDNEYSGQANEQEDSSNNPNLPPEPKRMSLSNKCICNSNKCNNKSLKVSMVKNSDISHRHQVEEDEAVALLRVILEEENIIASLQEAKSLVSLSHLSKPI</sequence>
<evidence type="ECO:0000313" key="3">
    <source>
        <dbReference type="Proteomes" id="UP000023152"/>
    </source>
</evidence>
<keyword evidence="3" id="KW-1185">Reference proteome</keyword>
<accession>X6P560</accession>
<evidence type="ECO:0000313" key="2">
    <source>
        <dbReference type="EMBL" id="ETO33224.1"/>
    </source>
</evidence>
<protein>
    <submittedName>
        <fullName evidence="2">Uncharacterized protein</fullName>
    </submittedName>
</protein>
<dbReference type="EMBL" id="ASPP01003577">
    <property type="protein sequence ID" value="ETO33224.1"/>
    <property type="molecule type" value="Genomic_DNA"/>
</dbReference>
<reference evidence="2 3" key="1">
    <citation type="journal article" date="2013" name="Curr. Biol.">
        <title>The Genome of the Foraminiferan Reticulomyxa filosa.</title>
        <authorList>
            <person name="Glockner G."/>
            <person name="Hulsmann N."/>
            <person name="Schleicher M."/>
            <person name="Noegel A.A."/>
            <person name="Eichinger L."/>
            <person name="Gallinger C."/>
            <person name="Pawlowski J."/>
            <person name="Sierra R."/>
            <person name="Euteneuer U."/>
            <person name="Pillet L."/>
            <person name="Moustafa A."/>
            <person name="Platzer M."/>
            <person name="Groth M."/>
            <person name="Szafranski K."/>
            <person name="Schliwa M."/>
        </authorList>
    </citation>
    <scope>NUCLEOTIDE SEQUENCE [LARGE SCALE GENOMIC DNA]</scope>
</reference>
<evidence type="ECO:0000256" key="1">
    <source>
        <dbReference type="SAM" id="MobiDB-lite"/>
    </source>
</evidence>
<dbReference type="Proteomes" id="UP000023152">
    <property type="component" value="Unassembled WGS sequence"/>
</dbReference>
<feature type="compositionally biased region" description="Polar residues" evidence="1">
    <location>
        <begin position="53"/>
        <end position="67"/>
    </location>
</feature>
<name>X6P560_RETFI</name>
<gene>
    <name evidence="2" type="ORF">RFI_03883</name>
</gene>
<feature type="region of interest" description="Disordered" evidence="1">
    <location>
        <begin position="45"/>
        <end position="77"/>
    </location>
</feature>
<comment type="caution">
    <text evidence="2">The sequence shown here is derived from an EMBL/GenBank/DDBJ whole genome shotgun (WGS) entry which is preliminary data.</text>
</comment>